<dbReference type="PANTHER" id="PTHR32448">
    <property type="entry name" value="OS08G0158400 PROTEIN"/>
    <property type="match status" value="1"/>
</dbReference>
<evidence type="ECO:0000256" key="4">
    <source>
        <dbReference type="ARBA" id="ARBA00022741"/>
    </source>
</evidence>
<dbReference type="Gene3D" id="3.30.465.10">
    <property type="match status" value="2"/>
</dbReference>
<feature type="domain" description="FAD-binding PCMH-type" evidence="8">
    <location>
        <begin position="67"/>
        <end position="245"/>
    </location>
</feature>
<keyword evidence="4" id="KW-0547">Nucleotide-binding</keyword>
<dbReference type="AlphaFoldDB" id="A0A2P5WDR6"/>
<dbReference type="Pfam" id="PF01565">
    <property type="entry name" value="FAD_binding_4"/>
    <property type="match status" value="2"/>
</dbReference>
<dbReference type="OrthoDB" id="415825at2759"/>
<evidence type="ECO:0000256" key="7">
    <source>
        <dbReference type="ARBA" id="ARBA00023180"/>
    </source>
</evidence>
<proteinExistence type="inferred from homology"/>
<evidence type="ECO:0000259" key="8">
    <source>
        <dbReference type="PROSITE" id="PS51387"/>
    </source>
</evidence>
<dbReference type="Pfam" id="PF08031">
    <property type="entry name" value="BBE"/>
    <property type="match status" value="1"/>
</dbReference>
<dbReference type="GO" id="GO:0071949">
    <property type="term" value="F:FAD binding"/>
    <property type="evidence" value="ECO:0007669"/>
    <property type="project" value="InterPro"/>
</dbReference>
<evidence type="ECO:0000256" key="2">
    <source>
        <dbReference type="ARBA" id="ARBA00022630"/>
    </source>
</evidence>
<dbReference type="GO" id="GO:0016491">
    <property type="term" value="F:oxidoreductase activity"/>
    <property type="evidence" value="ECO:0007669"/>
    <property type="project" value="UniProtKB-KW"/>
</dbReference>
<keyword evidence="7" id="KW-0325">Glycoprotein</keyword>
<evidence type="ECO:0000313" key="9">
    <source>
        <dbReference type="EMBL" id="PPR89221.1"/>
    </source>
</evidence>
<organism evidence="9 10">
    <name type="scientific">Gossypium barbadense</name>
    <name type="common">Sea Island cotton</name>
    <name type="synonym">Hibiscus barbadensis</name>
    <dbReference type="NCBI Taxonomy" id="3634"/>
    <lineage>
        <taxon>Eukaryota</taxon>
        <taxon>Viridiplantae</taxon>
        <taxon>Streptophyta</taxon>
        <taxon>Embryophyta</taxon>
        <taxon>Tracheophyta</taxon>
        <taxon>Spermatophyta</taxon>
        <taxon>Magnoliopsida</taxon>
        <taxon>eudicotyledons</taxon>
        <taxon>Gunneridae</taxon>
        <taxon>Pentapetalae</taxon>
        <taxon>rosids</taxon>
        <taxon>malvids</taxon>
        <taxon>Malvales</taxon>
        <taxon>Malvaceae</taxon>
        <taxon>Malvoideae</taxon>
        <taxon>Gossypium</taxon>
    </lineage>
</organism>
<dbReference type="Proteomes" id="UP000239757">
    <property type="component" value="Unassembled WGS sequence"/>
</dbReference>
<keyword evidence="5" id="KW-0274">FAD</keyword>
<dbReference type="InterPro" id="IPR012951">
    <property type="entry name" value="BBE"/>
</dbReference>
<dbReference type="InterPro" id="IPR006094">
    <property type="entry name" value="Oxid_FAD_bind_N"/>
</dbReference>
<dbReference type="InterPro" id="IPR016166">
    <property type="entry name" value="FAD-bd_PCMH"/>
</dbReference>
<gene>
    <name evidence="9" type="ORF">GOBAR_AA31463</name>
</gene>
<keyword evidence="6" id="KW-0560">Oxidoreductase</keyword>
<dbReference type="InterPro" id="IPR016169">
    <property type="entry name" value="FAD-bd_PCMH_sub2"/>
</dbReference>
<evidence type="ECO:0000256" key="3">
    <source>
        <dbReference type="ARBA" id="ARBA00022729"/>
    </source>
</evidence>
<evidence type="ECO:0000313" key="10">
    <source>
        <dbReference type="Proteomes" id="UP000239757"/>
    </source>
</evidence>
<dbReference type="SUPFAM" id="SSF56176">
    <property type="entry name" value="FAD-binding/transporter-associated domain-like"/>
    <property type="match status" value="2"/>
</dbReference>
<keyword evidence="2" id="KW-0285">Flavoprotein</keyword>
<evidence type="ECO:0000256" key="5">
    <source>
        <dbReference type="ARBA" id="ARBA00022827"/>
    </source>
</evidence>
<protein>
    <recommendedName>
        <fullName evidence="8">FAD-binding PCMH-type domain-containing protein</fullName>
    </recommendedName>
</protein>
<evidence type="ECO:0000256" key="1">
    <source>
        <dbReference type="ARBA" id="ARBA00005466"/>
    </source>
</evidence>
<reference evidence="9 10" key="1">
    <citation type="submission" date="2015-01" db="EMBL/GenBank/DDBJ databases">
        <title>Genome of allotetraploid Gossypium barbadense reveals genomic plasticity and fiber elongation in cotton evolution.</title>
        <authorList>
            <person name="Chen X."/>
            <person name="Liu X."/>
            <person name="Zhao B."/>
            <person name="Zheng H."/>
            <person name="Hu Y."/>
            <person name="Lu G."/>
            <person name="Yang C."/>
            <person name="Chen J."/>
            <person name="Shan C."/>
            <person name="Zhang L."/>
            <person name="Zhou Y."/>
            <person name="Wang L."/>
            <person name="Guo W."/>
            <person name="Bai Y."/>
            <person name="Ruan J."/>
            <person name="Shangguan X."/>
            <person name="Mao Y."/>
            <person name="Jiang J."/>
            <person name="Zhu Y."/>
            <person name="Lei J."/>
            <person name="Kang H."/>
            <person name="Chen S."/>
            <person name="He X."/>
            <person name="Wang R."/>
            <person name="Wang Y."/>
            <person name="Chen J."/>
            <person name="Wang L."/>
            <person name="Yu S."/>
            <person name="Wang B."/>
            <person name="Wei J."/>
            <person name="Song S."/>
            <person name="Lu X."/>
            <person name="Gao Z."/>
            <person name="Gu W."/>
            <person name="Deng X."/>
            <person name="Ma D."/>
            <person name="Wang S."/>
            <person name="Liang W."/>
            <person name="Fang L."/>
            <person name="Cai C."/>
            <person name="Zhu X."/>
            <person name="Zhou B."/>
            <person name="Zhang Y."/>
            <person name="Chen Z."/>
            <person name="Xu S."/>
            <person name="Zhu R."/>
            <person name="Wang S."/>
            <person name="Zhang T."/>
            <person name="Zhao G."/>
        </authorList>
    </citation>
    <scope>NUCLEOTIDE SEQUENCE [LARGE SCALE GENOMIC DNA]</scope>
    <source>
        <strain evidence="10">cv. Xinhai21</strain>
        <tissue evidence="9">Leaf</tissue>
    </source>
</reference>
<comment type="similarity">
    <text evidence="1">Belongs to the oxygen-dependent FAD-linked oxidoreductase family.</text>
</comment>
<evidence type="ECO:0000256" key="6">
    <source>
        <dbReference type="ARBA" id="ARBA00023002"/>
    </source>
</evidence>
<accession>A0A2P5WDR6</accession>
<dbReference type="Gene3D" id="3.40.462.20">
    <property type="match status" value="2"/>
</dbReference>
<dbReference type="PROSITE" id="PS51387">
    <property type="entry name" value="FAD_PCMH"/>
    <property type="match status" value="2"/>
</dbReference>
<sequence>MRKFVCSCRALQPTQAVEAQVLPSTRGSALLLELEPARPTRPRRARAALAFRTTDRFLSLAAATGYPGPQGARAVQYSPVNSGEGRRRAGVVSVRFATEGTEQEVFGEVRNGVPLCPQAHAITVDGVPLTSKQVNVEKATVWVESGATIGELYYEIARKSRTLAFPAGIGHTVGVGGHLSGGGYGVLFRKYGLGADNVIDARLIDVEGRILDKKSMGEDLFWAIRGGGGGSFGIVLAWKLKLVPVPANVTVFTVSKTLEQNATKLVHQWQYIAHKLPKEIHTSIIISRVNSSENEKMTVQASFTGIFLGSTDELVPLMEEKFPQLGIVKEDCFEMSWAESNLCATQCPVGVSLETLLERSQKSVLSKTFFKAKSDFVKQLIPESAFQGLWPKFYEDEAKFASMVFVAFGGKMEEISETESPYPHRAGNLYSILYVVDWEEEENKNSKKFMSWMGRVYNYMTPYVSKSPREAYSNYRDLDIGANKINNDKESYAEARVWGLKYFKNNFGRFTTPSTSTPLAIVTPFHASHIQATVYCCRKHGLQVRTRSGGHDFEGLSYTTAYKVPFVVIDLVNLRSVQVNVEKATAWVESGATVGELYYEIARKSRTLAFPAGIGHTVGIGGQLSGGGLGSLFRKYGLASDNVIDARLIDAYGRILDKKLMGEDLFWAIRGGGGGSFGIVLAWKLKLVPVPANVTACTVSKTLEQNATKLVHQWQSIARKFPKEIQSSIAIARVNSSEDGKMTIQASYGSVFLGSIDELIPLMEEKFPELGLVKEDCLEMTWAESVLYSALSIIGLPLETLLNRTQKSALSQTFFKAKSDFVKQPISESGFEGLWPKFYEDEAKSAVMVLVAYGGKMDEIPETEYPYPHRAGNLYSILYVVNWEEEENKNSEKFMNWMRRVYSYMTPYVSKSPREAYVNYRDLDIGTNKVNDEKGSYTEGKVWGLKYFKNNFDRLVYVKTKVDPQNFFSHEQSIPPLS</sequence>
<feature type="domain" description="FAD-binding PCMH-type" evidence="8">
    <location>
        <begin position="514"/>
        <end position="690"/>
    </location>
</feature>
<dbReference type="InterPro" id="IPR036318">
    <property type="entry name" value="FAD-bd_PCMH-like_sf"/>
</dbReference>
<name>A0A2P5WDR6_GOSBA</name>
<dbReference type="EMBL" id="KZ668017">
    <property type="protein sequence ID" value="PPR89221.1"/>
    <property type="molecule type" value="Genomic_DNA"/>
</dbReference>
<keyword evidence="3" id="KW-0732">Signal</keyword>